<organism evidence="2 3">
    <name type="scientific">Kocuria coralli</name>
    <dbReference type="NCBI Taxonomy" id="1461025"/>
    <lineage>
        <taxon>Bacteria</taxon>
        <taxon>Bacillati</taxon>
        <taxon>Actinomycetota</taxon>
        <taxon>Actinomycetes</taxon>
        <taxon>Micrococcales</taxon>
        <taxon>Micrococcaceae</taxon>
        <taxon>Kocuria</taxon>
    </lineage>
</organism>
<dbReference type="AlphaFoldDB" id="A0A5J5KWP3"/>
<keyword evidence="1" id="KW-0472">Membrane</keyword>
<keyword evidence="1" id="KW-0812">Transmembrane</keyword>
<proteinExistence type="predicted"/>
<feature type="transmembrane region" description="Helical" evidence="1">
    <location>
        <begin position="14"/>
        <end position="34"/>
    </location>
</feature>
<name>A0A5J5KWP3_9MICC</name>
<dbReference type="Proteomes" id="UP000325957">
    <property type="component" value="Unassembled WGS sequence"/>
</dbReference>
<reference evidence="2 3" key="1">
    <citation type="submission" date="2019-05" db="EMBL/GenBank/DDBJ databases">
        <title>Kocuria coralli sp. nov., a novel actinobacterium isolated from coral reef seawater.</title>
        <authorList>
            <person name="Li J."/>
        </authorList>
    </citation>
    <scope>NUCLEOTIDE SEQUENCE [LARGE SCALE GENOMIC DNA]</scope>
    <source>
        <strain evidence="2 3">SCSIO 13007</strain>
    </source>
</reference>
<keyword evidence="1" id="KW-1133">Transmembrane helix</keyword>
<evidence type="ECO:0000256" key="1">
    <source>
        <dbReference type="SAM" id="Phobius"/>
    </source>
</evidence>
<comment type="caution">
    <text evidence="2">The sequence shown here is derived from an EMBL/GenBank/DDBJ whole genome shotgun (WGS) entry which is preliminary data.</text>
</comment>
<keyword evidence="3" id="KW-1185">Reference proteome</keyword>
<evidence type="ECO:0000313" key="3">
    <source>
        <dbReference type="Proteomes" id="UP000325957"/>
    </source>
</evidence>
<evidence type="ECO:0000313" key="2">
    <source>
        <dbReference type="EMBL" id="KAA9393828.1"/>
    </source>
</evidence>
<protein>
    <submittedName>
        <fullName evidence="2">Uncharacterized protein</fullName>
    </submittedName>
</protein>
<feature type="transmembrane region" description="Helical" evidence="1">
    <location>
        <begin position="46"/>
        <end position="67"/>
    </location>
</feature>
<feature type="transmembrane region" description="Helical" evidence="1">
    <location>
        <begin position="87"/>
        <end position="107"/>
    </location>
</feature>
<dbReference type="EMBL" id="SZWF01000014">
    <property type="protein sequence ID" value="KAA9393828.1"/>
    <property type="molecule type" value="Genomic_DNA"/>
</dbReference>
<dbReference type="RefSeq" id="WP_047692622.1">
    <property type="nucleotide sequence ID" value="NZ_ML708620.1"/>
</dbReference>
<gene>
    <name evidence="2" type="ORF">FCK90_10470</name>
</gene>
<accession>A0A5J5KWP3</accession>
<sequence length="109" mass="11924">MDTTTTDTIPLGRVLAWVAVPAAAMIGWALFAFLSPLDTDLYATGAYFLTGLGIIFAITLFTIETLFRRRMRREGFDKSEIAEATKYFSYGYGAALGISLLSLALQLSL</sequence>